<protein>
    <recommendedName>
        <fullName evidence="15">CAAX prenyl protease</fullName>
        <ecNumber evidence="15">3.4.24.84</ecNumber>
    </recommendedName>
</protein>
<keyword evidence="8 15" id="KW-1133">Transmembrane helix</keyword>
<evidence type="ECO:0000256" key="13">
    <source>
        <dbReference type="PIRSR" id="PIRSR627057-1"/>
    </source>
</evidence>
<accession>A0A1E4TSM1</accession>
<evidence type="ECO:0000259" key="16">
    <source>
        <dbReference type="Pfam" id="PF01435"/>
    </source>
</evidence>
<sequence length="450" mass="51833">MGSFIQSITSFFEIPGFNWKLLILGFTAANFVFDSYLSLRQIKHLKATHDKVPVELQEKIDAKTALKSQDYSLSKLKFSMFSGIYSLIQDVLVMKYDILPIVWSKSFEIMIKFNEKLPLFNFMSGSITQSLIFFGQFGLLRLLLSLPISYYQNFVLEEKFGFNKLTFKLWITDMLKEIAVSVILGFPFLAIFLKIIDYFGDNFMFYASSFLFIFQIFIVIVYPKFIQPLFNKLTPLENGDLKSSIEKLAADNKFPLDKLYVIDGSKRSSHSNAYFLGLPWGPKQIVIYDTLIEHSSVPETTAVLGHEIGHWALSHTTKMLLISQVHTFAILTLFAGFVKNNSLYQSFGFYKDQPILIGFILFGDILSPLDAFITFLMNLLSRKYEYQADEYSVNLGYAKELSNALIILHKENLSSMSVDWLYSAYQYNHPHLTERLRAINKLVANEKKQE</sequence>
<dbReference type="EC" id="3.4.24.84" evidence="15"/>
<evidence type="ECO:0000313" key="18">
    <source>
        <dbReference type="EMBL" id="ODV94752.1"/>
    </source>
</evidence>
<comment type="subcellular location">
    <subcellularLocation>
        <location evidence="1 15">Endoplasmic reticulum membrane</location>
        <topology evidence="1 15">Multi-pass membrane protein</topology>
    </subcellularLocation>
</comment>
<dbReference type="OrthoDB" id="360839at2759"/>
<dbReference type="InterPro" id="IPR032456">
    <property type="entry name" value="Peptidase_M48_N"/>
</dbReference>
<feature type="domain" description="CAAX prenyl protease 1 N-terminal" evidence="17">
    <location>
        <begin position="41"/>
        <end position="232"/>
    </location>
</feature>
<feature type="domain" description="Peptidase M48" evidence="16">
    <location>
        <begin position="235"/>
        <end position="442"/>
    </location>
</feature>
<dbReference type="PANTHER" id="PTHR10120">
    <property type="entry name" value="CAAX PRENYL PROTEASE 1"/>
    <property type="match status" value="1"/>
</dbReference>
<proteinExistence type="inferred from homology"/>
<keyword evidence="19" id="KW-1185">Reference proteome</keyword>
<comment type="function">
    <text evidence="15">Proteolytically removes the C-terminal three residues of farnesylated proteins.</text>
</comment>
<evidence type="ECO:0000256" key="11">
    <source>
        <dbReference type="ARBA" id="ARBA00044456"/>
    </source>
</evidence>
<keyword evidence="3 15" id="KW-0812">Transmembrane</keyword>
<dbReference type="Gene3D" id="3.30.2010.10">
    <property type="entry name" value="Metalloproteases ('zincins'), catalytic domain"/>
    <property type="match status" value="1"/>
</dbReference>
<dbReference type="GO" id="GO:0071586">
    <property type="term" value="P:CAAX-box protein processing"/>
    <property type="evidence" value="ECO:0007669"/>
    <property type="project" value="UniProtKB-UniRule"/>
</dbReference>
<feature type="binding site" evidence="14">
    <location>
        <position position="310"/>
    </location>
    <ligand>
        <name>Zn(2+)</name>
        <dbReference type="ChEBI" id="CHEBI:29105"/>
        <note>catalytic</note>
    </ligand>
</feature>
<feature type="transmembrane region" description="Helical" evidence="15">
    <location>
        <begin position="319"/>
        <end position="337"/>
    </location>
</feature>
<feature type="transmembrane region" description="Helical" evidence="15">
    <location>
        <begin position="17"/>
        <end position="37"/>
    </location>
</feature>
<feature type="transmembrane region" description="Helical" evidence="15">
    <location>
        <begin position="203"/>
        <end position="222"/>
    </location>
</feature>
<keyword evidence="9 15" id="KW-0482">Metalloprotease</keyword>
<dbReference type="Pfam" id="PF01435">
    <property type="entry name" value="Peptidase_M48"/>
    <property type="match status" value="1"/>
</dbReference>
<keyword evidence="5 15" id="KW-0378">Hydrolase</keyword>
<keyword evidence="7 14" id="KW-0862">Zinc</keyword>
<dbReference type="CDD" id="cd07343">
    <property type="entry name" value="M48A_Zmpste24p_like"/>
    <property type="match status" value="1"/>
</dbReference>
<dbReference type="STRING" id="669874.A0A1E4TSM1"/>
<dbReference type="GO" id="GO:0005789">
    <property type="term" value="C:endoplasmic reticulum membrane"/>
    <property type="evidence" value="ECO:0007669"/>
    <property type="project" value="UniProtKB-SubCell"/>
</dbReference>
<dbReference type="Pfam" id="PF16491">
    <property type="entry name" value="Peptidase_M48_N"/>
    <property type="match status" value="1"/>
</dbReference>
<evidence type="ECO:0000256" key="2">
    <source>
        <dbReference type="ARBA" id="ARBA00022670"/>
    </source>
</evidence>
<evidence type="ECO:0000256" key="10">
    <source>
        <dbReference type="ARBA" id="ARBA00023136"/>
    </source>
</evidence>
<evidence type="ECO:0000256" key="9">
    <source>
        <dbReference type="ARBA" id="ARBA00023049"/>
    </source>
</evidence>
<gene>
    <name evidence="18" type="ORF">PACTADRAFT_43306</name>
</gene>
<evidence type="ECO:0000256" key="15">
    <source>
        <dbReference type="RuleBase" id="RU366005"/>
    </source>
</evidence>
<evidence type="ECO:0000256" key="1">
    <source>
        <dbReference type="ARBA" id="ARBA00004477"/>
    </source>
</evidence>
<reference evidence="19" key="1">
    <citation type="submission" date="2016-05" db="EMBL/GenBank/DDBJ databases">
        <title>Comparative genomics of biotechnologically important yeasts.</title>
        <authorList>
            <consortium name="DOE Joint Genome Institute"/>
            <person name="Riley R."/>
            <person name="Haridas S."/>
            <person name="Wolfe K.H."/>
            <person name="Lopes M.R."/>
            <person name="Hittinger C.T."/>
            <person name="Goker M."/>
            <person name="Salamov A."/>
            <person name="Wisecaver J."/>
            <person name="Long T.M."/>
            <person name="Aerts A.L."/>
            <person name="Barry K."/>
            <person name="Choi C."/>
            <person name="Clum A."/>
            <person name="Coughlan A.Y."/>
            <person name="Deshpande S."/>
            <person name="Douglass A.P."/>
            <person name="Hanson S.J."/>
            <person name="Klenk H.-P."/>
            <person name="Labutti K."/>
            <person name="Lapidus A."/>
            <person name="Lindquist E."/>
            <person name="Lipzen A."/>
            <person name="Meier-Kolthoff J.P."/>
            <person name="Ohm R.A."/>
            <person name="Otillar R.P."/>
            <person name="Pangilinan J."/>
            <person name="Peng Y."/>
            <person name="Rokas A."/>
            <person name="Rosa C.A."/>
            <person name="Scheuner C."/>
            <person name="Sibirny A.A."/>
            <person name="Slot J.C."/>
            <person name="Stielow J.B."/>
            <person name="Sun H."/>
            <person name="Kurtzman C.P."/>
            <person name="Blackwell M."/>
            <person name="Grigoriev I.V."/>
            <person name="Jeffries T.W."/>
        </authorList>
    </citation>
    <scope>NUCLEOTIDE SEQUENCE [LARGE SCALE GENOMIC DNA]</scope>
    <source>
        <strain evidence="19">NRRL Y-2460</strain>
    </source>
</reference>
<evidence type="ECO:0000256" key="6">
    <source>
        <dbReference type="ARBA" id="ARBA00022824"/>
    </source>
</evidence>
<evidence type="ECO:0000256" key="5">
    <source>
        <dbReference type="ARBA" id="ARBA00022801"/>
    </source>
</evidence>
<evidence type="ECO:0000256" key="12">
    <source>
        <dbReference type="ARBA" id="ARBA00060927"/>
    </source>
</evidence>
<evidence type="ECO:0000256" key="4">
    <source>
        <dbReference type="ARBA" id="ARBA00022723"/>
    </source>
</evidence>
<evidence type="ECO:0000313" key="19">
    <source>
        <dbReference type="Proteomes" id="UP000094236"/>
    </source>
</evidence>
<comment type="catalytic activity">
    <reaction evidence="11 15">
        <text>Hydrolyzes the peptide bond -P2-(S-farnesyl or geranylgeranyl)C-P1'-P2'-P3'-COOH where P1' and P2' are amino acids with aliphatic side chains and P3' is any C-terminal residue.</text>
        <dbReference type="EC" id="3.4.24.84"/>
    </reaction>
</comment>
<dbReference type="InterPro" id="IPR001915">
    <property type="entry name" value="Peptidase_M48"/>
</dbReference>
<evidence type="ECO:0000256" key="3">
    <source>
        <dbReference type="ARBA" id="ARBA00022692"/>
    </source>
</evidence>
<feature type="transmembrane region" description="Helical" evidence="15">
    <location>
        <begin position="178"/>
        <end position="197"/>
    </location>
</feature>
<keyword evidence="6 15" id="KW-0256">Endoplasmic reticulum</keyword>
<evidence type="ECO:0000256" key="14">
    <source>
        <dbReference type="PIRSR" id="PIRSR627057-2"/>
    </source>
</evidence>
<keyword evidence="2 15" id="KW-0645">Protease</keyword>
<dbReference type="FunFam" id="3.30.2010.10:FF:000002">
    <property type="entry name" value="CAAX prenyl protease"/>
    <property type="match status" value="1"/>
</dbReference>
<dbReference type="EMBL" id="KV454015">
    <property type="protein sequence ID" value="ODV94752.1"/>
    <property type="molecule type" value="Genomic_DNA"/>
</dbReference>
<feature type="binding site" evidence="14">
    <location>
        <position position="385"/>
    </location>
    <ligand>
        <name>Zn(2+)</name>
        <dbReference type="ChEBI" id="CHEBI:29105"/>
        <note>catalytic</note>
    </ligand>
</feature>
<dbReference type="GO" id="GO:0046872">
    <property type="term" value="F:metal ion binding"/>
    <property type="evidence" value="ECO:0007669"/>
    <property type="project" value="UniProtKB-UniRule"/>
</dbReference>
<dbReference type="Proteomes" id="UP000094236">
    <property type="component" value="Unassembled WGS sequence"/>
</dbReference>
<feature type="active site" description="Proton donor" evidence="13">
    <location>
        <position position="389"/>
    </location>
</feature>
<dbReference type="InterPro" id="IPR027057">
    <property type="entry name" value="CAXX_Prtase_1"/>
</dbReference>
<evidence type="ECO:0000256" key="8">
    <source>
        <dbReference type="ARBA" id="ARBA00022989"/>
    </source>
</evidence>
<organism evidence="18 19">
    <name type="scientific">Pachysolen tannophilus NRRL Y-2460</name>
    <dbReference type="NCBI Taxonomy" id="669874"/>
    <lineage>
        <taxon>Eukaryota</taxon>
        <taxon>Fungi</taxon>
        <taxon>Dikarya</taxon>
        <taxon>Ascomycota</taxon>
        <taxon>Saccharomycotina</taxon>
        <taxon>Pichiomycetes</taxon>
        <taxon>Pachysolenaceae</taxon>
        <taxon>Pachysolen</taxon>
    </lineage>
</organism>
<dbReference type="AlphaFoldDB" id="A0A1E4TSM1"/>
<dbReference type="GO" id="GO:0004222">
    <property type="term" value="F:metalloendopeptidase activity"/>
    <property type="evidence" value="ECO:0007669"/>
    <property type="project" value="UniProtKB-UniRule"/>
</dbReference>
<feature type="transmembrane region" description="Helical" evidence="15">
    <location>
        <begin position="357"/>
        <end position="380"/>
    </location>
</feature>
<feature type="binding site" evidence="14">
    <location>
        <position position="306"/>
    </location>
    <ligand>
        <name>Zn(2+)</name>
        <dbReference type="ChEBI" id="CHEBI:29105"/>
        <note>catalytic</note>
    </ligand>
</feature>
<keyword evidence="10 15" id="KW-0472">Membrane</keyword>
<feature type="active site" evidence="13">
    <location>
        <position position="307"/>
    </location>
</feature>
<keyword evidence="4 14" id="KW-0479">Metal-binding</keyword>
<name>A0A1E4TSM1_PACTA</name>
<comment type="cofactor">
    <cofactor evidence="14 15">
        <name>Zn(2+)</name>
        <dbReference type="ChEBI" id="CHEBI:29105"/>
    </cofactor>
    <text evidence="14 15">Binds 1 zinc ion per subunit.</text>
</comment>
<evidence type="ECO:0000256" key="7">
    <source>
        <dbReference type="ARBA" id="ARBA00022833"/>
    </source>
</evidence>
<comment type="similarity">
    <text evidence="12 15">Belongs to the peptidase M48A family.</text>
</comment>
<evidence type="ECO:0000259" key="17">
    <source>
        <dbReference type="Pfam" id="PF16491"/>
    </source>
</evidence>